<dbReference type="RefSeq" id="WP_176788102.1">
    <property type="nucleotide sequence ID" value="NZ_JABXWR010000001.1"/>
</dbReference>
<dbReference type="AlphaFoldDB" id="A0A7K4HMD1"/>
<proteinExistence type="predicted"/>
<evidence type="ECO:0000313" key="2">
    <source>
        <dbReference type="Proteomes" id="UP000570823"/>
    </source>
</evidence>
<gene>
    <name evidence="1" type="ORF">HWN36_03535</name>
</gene>
<dbReference type="Proteomes" id="UP000570823">
    <property type="component" value="Unassembled WGS sequence"/>
</dbReference>
<organism evidence="1 2">
    <name type="scientific">Methanofollis tationis</name>
    <dbReference type="NCBI Taxonomy" id="81417"/>
    <lineage>
        <taxon>Archaea</taxon>
        <taxon>Methanobacteriati</taxon>
        <taxon>Methanobacteriota</taxon>
        <taxon>Stenosarchaea group</taxon>
        <taxon>Methanomicrobia</taxon>
        <taxon>Methanomicrobiales</taxon>
        <taxon>Methanomicrobiaceae</taxon>
        <taxon>Methanofollis</taxon>
    </lineage>
</organism>
<reference evidence="1 2" key="1">
    <citation type="submission" date="2020-06" db="EMBL/GenBank/DDBJ databases">
        <title>Methanofollis fontis sp. nov., a methanogen isolated from marine sediments near a cold seep at Four-Way Closure Ridge offshore southwestern Taiwan.</title>
        <authorList>
            <person name="Chen S.-C."/>
            <person name="Teng N.-H."/>
            <person name="Lin Y.-S."/>
            <person name="Lai M.-C."/>
            <person name="Chen H.-H."/>
            <person name="Wang C.-C."/>
        </authorList>
    </citation>
    <scope>NUCLEOTIDE SEQUENCE [LARGE SCALE GENOMIC DNA]</scope>
    <source>
        <strain evidence="1 2">DSM 2702</strain>
    </source>
</reference>
<dbReference type="EMBL" id="JABXWR010000001">
    <property type="protein sequence ID" value="NVO66404.1"/>
    <property type="molecule type" value="Genomic_DNA"/>
</dbReference>
<protein>
    <submittedName>
        <fullName evidence="1">Uncharacterized protein</fullName>
    </submittedName>
</protein>
<accession>A0A7K4HMD1</accession>
<keyword evidence="2" id="KW-1185">Reference proteome</keyword>
<evidence type="ECO:0000313" key="1">
    <source>
        <dbReference type="EMBL" id="NVO66404.1"/>
    </source>
</evidence>
<name>A0A7K4HMD1_9EURY</name>
<sequence length="161" mass="18622">MKRIEIIPGYNPLDGGEAIDDMWCSTMVHDYYLAPEPTDRFQIVAGRMSYKTFDAARRHTRKFAFTLARPPGVEPHTMAAFKSKDTGVWSFLVISQLRDDAPPIPGATVIYRPEADVCAEWVQMRYTLMCDRFDAFCRLAKKERMLKNLMRRKYQSKMQGA</sequence>
<comment type="caution">
    <text evidence="1">The sequence shown here is derived from an EMBL/GenBank/DDBJ whole genome shotgun (WGS) entry which is preliminary data.</text>
</comment>